<keyword evidence="5 9" id="KW-0769">Symport</keyword>
<evidence type="ECO:0000256" key="8">
    <source>
        <dbReference type="PIRSR" id="PIRSR600175-1"/>
    </source>
</evidence>
<evidence type="ECO:0000256" key="9">
    <source>
        <dbReference type="RuleBase" id="RU003732"/>
    </source>
</evidence>
<feature type="binding site" evidence="8">
    <location>
        <position position="132"/>
    </location>
    <ligand>
        <name>Na(+)</name>
        <dbReference type="ChEBI" id="CHEBI:29101"/>
        <label>1</label>
    </ligand>
</feature>
<feature type="binding site" evidence="8">
    <location>
        <position position="128"/>
    </location>
    <ligand>
        <name>Na(+)</name>
        <dbReference type="ChEBI" id="CHEBI:29101"/>
        <label>1</label>
    </ligand>
</feature>
<feature type="transmembrane region" description="Helical" evidence="11">
    <location>
        <begin position="148"/>
        <end position="166"/>
    </location>
</feature>
<feature type="binding site" evidence="8">
    <location>
        <position position="471"/>
    </location>
    <ligand>
        <name>Na(+)</name>
        <dbReference type="ChEBI" id="CHEBI:29101"/>
        <label>1</label>
    </ligand>
</feature>
<comment type="caution">
    <text evidence="12">The sequence shown here is derived from an EMBL/GenBank/DDBJ whole genome shotgun (WGS) entry which is preliminary data.</text>
</comment>
<dbReference type="NCBIfam" id="NF037979">
    <property type="entry name" value="Na_transp"/>
    <property type="match status" value="1"/>
</dbReference>
<feature type="transmembrane region" description="Helical" evidence="11">
    <location>
        <begin position="187"/>
        <end position="208"/>
    </location>
</feature>
<dbReference type="GO" id="GO:0089718">
    <property type="term" value="P:amino acid import across plasma membrane"/>
    <property type="evidence" value="ECO:0007669"/>
    <property type="project" value="TreeGrafter"/>
</dbReference>
<dbReference type="InterPro" id="IPR037272">
    <property type="entry name" value="SNS_sf"/>
</dbReference>
<keyword evidence="4 9" id="KW-0812">Transmembrane</keyword>
<dbReference type="PROSITE" id="PS00610">
    <property type="entry name" value="NA_NEUROTRAN_SYMP_1"/>
    <property type="match status" value="1"/>
</dbReference>
<dbReference type="Proteomes" id="UP001219518">
    <property type="component" value="Unassembled WGS sequence"/>
</dbReference>
<feature type="transmembrane region" description="Helical" evidence="11">
    <location>
        <begin position="499"/>
        <end position="521"/>
    </location>
</feature>
<evidence type="ECO:0000256" key="3">
    <source>
        <dbReference type="ARBA" id="ARBA00022448"/>
    </source>
</evidence>
<dbReference type="EMBL" id="JAHWGI010000492">
    <property type="protein sequence ID" value="KAK3916117.1"/>
    <property type="molecule type" value="Genomic_DNA"/>
</dbReference>
<dbReference type="SUPFAM" id="SSF161070">
    <property type="entry name" value="SNF-like"/>
    <property type="match status" value="1"/>
</dbReference>
<evidence type="ECO:0000313" key="12">
    <source>
        <dbReference type="EMBL" id="KAK3916117.1"/>
    </source>
</evidence>
<dbReference type="GO" id="GO:0046872">
    <property type="term" value="F:metal ion binding"/>
    <property type="evidence" value="ECO:0007669"/>
    <property type="project" value="UniProtKB-KW"/>
</dbReference>
<dbReference type="GO" id="GO:0005283">
    <property type="term" value="F:amino acid:sodium symporter activity"/>
    <property type="evidence" value="ECO:0007669"/>
    <property type="project" value="TreeGrafter"/>
</dbReference>
<dbReference type="PRINTS" id="PR00176">
    <property type="entry name" value="NANEUSMPORT"/>
</dbReference>
<dbReference type="PROSITE" id="PS50267">
    <property type="entry name" value="NA_NEUROTRAN_SYMP_3"/>
    <property type="match status" value="1"/>
</dbReference>
<comment type="subcellular location">
    <subcellularLocation>
        <location evidence="1">Membrane</location>
        <topology evidence="1">Multi-pass membrane protein</topology>
    </subcellularLocation>
</comment>
<feature type="binding site" evidence="8">
    <location>
        <position position="474"/>
    </location>
    <ligand>
        <name>Na(+)</name>
        <dbReference type="ChEBI" id="CHEBI:29101"/>
        <label>1</label>
    </ligand>
</feature>
<evidence type="ECO:0000256" key="1">
    <source>
        <dbReference type="ARBA" id="ARBA00004141"/>
    </source>
</evidence>
<keyword evidence="13" id="KW-1185">Reference proteome</keyword>
<evidence type="ECO:0000256" key="6">
    <source>
        <dbReference type="ARBA" id="ARBA00022989"/>
    </source>
</evidence>
<dbReference type="GO" id="GO:0015187">
    <property type="term" value="F:glycine transmembrane transporter activity"/>
    <property type="evidence" value="ECO:0007669"/>
    <property type="project" value="TreeGrafter"/>
</dbReference>
<feature type="transmembrane region" description="Helical" evidence="11">
    <location>
        <begin position="400"/>
        <end position="421"/>
    </location>
</feature>
<keyword evidence="3 9" id="KW-0813">Transport</keyword>
<evidence type="ECO:0000256" key="10">
    <source>
        <dbReference type="SAM" id="MobiDB-lite"/>
    </source>
</evidence>
<feature type="binding site" evidence="8">
    <location>
        <position position="125"/>
    </location>
    <ligand>
        <name>Na(+)</name>
        <dbReference type="ChEBI" id="CHEBI:29101"/>
        <label>1</label>
    </ligand>
</feature>
<dbReference type="GO" id="GO:0005886">
    <property type="term" value="C:plasma membrane"/>
    <property type="evidence" value="ECO:0007669"/>
    <property type="project" value="TreeGrafter"/>
</dbReference>
<keyword evidence="8" id="KW-0915">Sodium</keyword>
<keyword evidence="6 11" id="KW-1133">Transmembrane helix</keyword>
<feature type="transmembrane region" description="Helical" evidence="11">
    <location>
        <begin position="575"/>
        <end position="594"/>
    </location>
</feature>
<evidence type="ECO:0000256" key="7">
    <source>
        <dbReference type="ARBA" id="ARBA00023136"/>
    </source>
</evidence>
<keyword evidence="8" id="KW-0479">Metal-binding</keyword>
<dbReference type="InterPro" id="IPR000175">
    <property type="entry name" value="Na/ntran_symport"/>
</dbReference>
<dbReference type="GO" id="GO:0015179">
    <property type="term" value="F:L-amino acid transmembrane transporter activity"/>
    <property type="evidence" value="ECO:0007669"/>
    <property type="project" value="TreeGrafter"/>
</dbReference>
<evidence type="ECO:0000256" key="5">
    <source>
        <dbReference type="ARBA" id="ARBA00022847"/>
    </source>
</evidence>
<dbReference type="PANTHER" id="PTHR11616:SF236">
    <property type="entry name" value="TRANSPORTER"/>
    <property type="match status" value="1"/>
</dbReference>
<feature type="compositionally biased region" description="Basic and acidic residues" evidence="10">
    <location>
        <begin position="53"/>
        <end position="65"/>
    </location>
</feature>
<proteinExistence type="inferred from homology"/>
<evidence type="ECO:0000256" key="11">
    <source>
        <dbReference type="SAM" id="Phobius"/>
    </source>
</evidence>
<feature type="transmembrane region" description="Helical" evidence="11">
    <location>
        <begin position="614"/>
        <end position="634"/>
    </location>
</feature>
<feature type="transmembrane region" description="Helical" evidence="11">
    <location>
        <begin position="318"/>
        <end position="343"/>
    </location>
</feature>
<keyword evidence="7 11" id="KW-0472">Membrane</keyword>
<feature type="transmembrane region" description="Helical" evidence="11">
    <location>
        <begin position="363"/>
        <end position="388"/>
    </location>
</feature>
<comment type="similarity">
    <text evidence="2 9">Belongs to the sodium:neurotransmitter symporter (SNF) (TC 2.A.22) family.</text>
</comment>
<gene>
    <name evidence="12" type="ORF">KUF71_025410</name>
</gene>
<feature type="region of interest" description="Disordered" evidence="10">
    <location>
        <begin position="29"/>
        <end position="69"/>
    </location>
</feature>
<evidence type="ECO:0000256" key="2">
    <source>
        <dbReference type="ARBA" id="ARBA00006459"/>
    </source>
</evidence>
<dbReference type="Pfam" id="PF00209">
    <property type="entry name" value="SNF"/>
    <property type="match status" value="1"/>
</dbReference>
<reference evidence="12" key="2">
    <citation type="journal article" date="2023" name="BMC Genomics">
        <title>Pest status, molecular evolution, and epigenetic factors derived from the genome assembly of Frankliniella fusca, a thysanopteran phytovirus vector.</title>
        <authorList>
            <person name="Catto M.A."/>
            <person name="Labadie P.E."/>
            <person name="Jacobson A.L."/>
            <person name="Kennedy G.G."/>
            <person name="Srinivasan R."/>
            <person name="Hunt B.G."/>
        </authorList>
    </citation>
    <scope>NUCLEOTIDE SEQUENCE</scope>
    <source>
        <strain evidence="12">PL_HMW_Pooled</strain>
    </source>
</reference>
<dbReference type="AlphaFoldDB" id="A0AAE1LFD6"/>
<evidence type="ECO:0000256" key="4">
    <source>
        <dbReference type="ARBA" id="ARBA00022692"/>
    </source>
</evidence>
<organism evidence="12 13">
    <name type="scientific">Frankliniella fusca</name>
    <dbReference type="NCBI Taxonomy" id="407009"/>
    <lineage>
        <taxon>Eukaryota</taxon>
        <taxon>Metazoa</taxon>
        <taxon>Ecdysozoa</taxon>
        <taxon>Arthropoda</taxon>
        <taxon>Hexapoda</taxon>
        <taxon>Insecta</taxon>
        <taxon>Pterygota</taxon>
        <taxon>Neoptera</taxon>
        <taxon>Paraneoptera</taxon>
        <taxon>Thysanoptera</taxon>
        <taxon>Terebrantia</taxon>
        <taxon>Thripoidea</taxon>
        <taxon>Thripidae</taxon>
        <taxon>Frankliniella</taxon>
    </lineage>
</organism>
<feature type="binding site" evidence="8">
    <location>
        <position position="374"/>
    </location>
    <ligand>
        <name>Na(+)</name>
        <dbReference type="ChEBI" id="CHEBI:29101"/>
        <label>1</label>
    </ligand>
</feature>
<protein>
    <recommendedName>
        <fullName evidence="9">Transporter</fullName>
    </recommendedName>
</protein>
<evidence type="ECO:0000313" key="13">
    <source>
        <dbReference type="Proteomes" id="UP001219518"/>
    </source>
</evidence>
<name>A0AAE1LFD6_9NEOP</name>
<feature type="binding site" evidence="8">
    <location>
        <position position="475"/>
    </location>
    <ligand>
        <name>Na(+)</name>
        <dbReference type="ChEBI" id="CHEBI:29101"/>
        <label>1</label>
    </ligand>
</feature>
<dbReference type="PANTHER" id="PTHR11616">
    <property type="entry name" value="SODIUM/CHLORIDE DEPENDENT TRANSPORTER"/>
    <property type="match status" value="1"/>
</dbReference>
<feature type="transmembrane region" description="Helical" evidence="11">
    <location>
        <begin position="459"/>
        <end position="479"/>
    </location>
</feature>
<feature type="transmembrane region" description="Helical" evidence="11">
    <location>
        <begin position="533"/>
        <end position="554"/>
    </location>
</feature>
<sequence length="707" mass="77220">MADMLDALQFRHNSTGHCGATTAPAAPLYRPPASPEAGATAVPAGLASPRGGSLRERERERDQHGRQRRFSAAIVARRESLFGGAGGSSGAGTPMDAAIRRPSLAAVAERGSWGSRWEFLLSCVGLSVGIGNVWRFPYLAYQNGGGAFLIPYLIMMALAGKPMYFLELAMGQFGGVGPVAMWNCCPIAKGVGCAMVTVSLVVCIYYNVIMSYTVYYMVASFAKEVPWAKCDPAWADMATCYTRVSGAESVNGTLNTTAPSATGKETASLQYWERHVLHLSDGIEHMGPVKGDLAACLLFSWCIVVLCLVKGIKTSGKVVYFAATFPYVILFTLLVTGLCQEGAWSGVAYFIVPDWSKLLDIQVWQAAAGQMFFSLSVSMGGLIMYSSYNDFRNNVYRDALVVSVMDTLTSIISGTVTFSILGAMAHDLNVPIQEVVKEGPGLAFVAYPEALLRLPVPQLWAVLFFLMLFVLGLDSEFALLENVLTSISDEFTVLRSHKLMFCIGTALVCYVIGLSCVTYGGNYVLTLMDVYGGGLAVLFIAICECCSLVWIYGLRRLCSDLEFMLGYKPGLYWRVTWGFFAPIILTVIFVYSLVDYKPLKYEEYDYPDWADALGWMLALASMIQIPFWGLIQVFRQTGETFKEKVLQALVPNEDWGPSDLSLTTEYKAMQKGSSPTGITLNSVVHHNENNLTTHTVQTATTRLQGGV</sequence>
<accession>A0AAE1LFD6</accession>
<reference evidence="12" key="1">
    <citation type="submission" date="2021-07" db="EMBL/GenBank/DDBJ databases">
        <authorList>
            <person name="Catto M.A."/>
            <person name="Jacobson A."/>
            <person name="Kennedy G."/>
            <person name="Labadie P."/>
            <person name="Hunt B.G."/>
            <person name="Srinivasan R."/>
        </authorList>
    </citation>
    <scope>NUCLEOTIDE SEQUENCE</scope>
    <source>
        <strain evidence="12">PL_HMW_Pooled</strain>
        <tissue evidence="12">Head</tissue>
    </source>
</reference>